<gene>
    <name evidence="1" type="ORF">AOX59_06665</name>
</gene>
<dbReference type="RefSeq" id="WP_068443611.1">
    <property type="nucleotide sequence ID" value="NZ_CP013862.1"/>
</dbReference>
<dbReference type="SUPFAM" id="SSF101386">
    <property type="entry name" value="all-alpha NTP pyrophosphatases"/>
    <property type="match status" value="1"/>
</dbReference>
<dbReference type="InterPro" id="IPR014871">
    <property type="entry name" value="dUTPase/dCTP_pyrophosphatase"/>
</dbReference>
<dbReference type="PIRSF" id="PIRSF030140">
    <property type="entry name" value="UCP030140"/>
    <property type="match status" value="1"/>
</dbReference>
<dbReference type="CDD" id="cd11527">
    <property type="entry name" value="NTP-PPase_dUTPase"/>
    <property type="match status" value="1"/>
</dbReference>
<evidence type="ECO:0000313" key="1">
    <source>
        <dbReference type="EMBL" id="ALX48318.1"/>
    </source>
</evidence>
<proteinExistence type="predicted"/>
<protein>
    <submittedName>
        <fullName evidence="1">dUTPase</fullName>
    </submittedName>
</protein>
<dbReference type="STRING" id="1472767.AOX59_06665"/>
<dbReference type="InterPro" id="IPR016947">
    <property type="entry name" value="UCP030140"/>
</dbReference>
<dbReference type="Pfam" id="PF08761">
    <property type="entry name" value="dUTPase_2"/>
    <property type="match status" value="1"/>
</dbReference>
<keyword evidence="2" id="KW-1185">Reference proteome</keyword>
<name>A0A0U4FI83_9BACI</name>
<dbReference type="AlphaFoldDB" id="A0A0U4FI83"/>
<reference evidence="1 2" key="1">
    <citation type="submission" date="2016-01" db="EMBL/GenBank/DDBJ databases">
        <title>Complete genome sequence of strain Lentibacillus amyloliquefaciens LAM0015T isolated from saline sediment.</title>
        <authorList>
            <person name="Wang J.-L."/>
            <person name="He M.-X."/>
        </authorList>
    </citation>
    <scope>NUCLEOTIDE SEQUENCE [LARGE SCALE GENOMIC DNA]</scope>
    <source>
        <strain evidence="1 2">LAM0015</strain>
    </source>
</reference>
<dbReference type="EMBL" id="CP013862">
    <property type="protein sequence ID" value="ALX48318.1"/>
    <property type="molecule type" value="Genomic_DNA"/>
</dbReference>
<dbReference type="Proteomes" id="UP000050331">
    <property type="component" value="Chromosome"/>
</dbReference>
<evidence type="ECO:0000313" key="2">
    <source>
        <dbReference type="Proteomes" id="UP000050331"/>
    </source>
</evidence>
<sequence>MDYSELYTMQKQLDAYIENEHGLMNEDVFREKYLALLVELGELANETRCFKFWSTKPRNKQSVILEEYVDGLHFILSLGLEKGFHYSSNSIPRSEKDETGQFNLVYDSCVAFYRNPLEENYKKLFEHFLQLGVLLGFDEEAVKDAYMSKNEINYERQDQGY</sequence>
<dbReference type="Gene3D" id="1.10.4010.10">
    <property type="entry name" value="Type II deoxyuridine triphosphatase"/>
    <property type="match status" value="1"/>
</dbReference>
<accession>A0A0U4FI83</accession>
<dbReference type="KEGG" id="lao:AOX59_06665"/>
<organism evidence="1 2">
    <name type="scientific">Lentibacillus amyloliquefaciens</name>
    <dbReference type="NCBI Taxonomy" id="1472767"/>
    <lineage>
        <taxon>Bacteria</taxon>
        <taxon>Bacillati</taxon>
        <taxon>Bacillota</taxon>
        <taxon>Bacilli</taxon>
        <taxon>Bacillales</taxon>
        <taxon>Bacillaceae</taxon>
        <taxon>Lentibacillus</taxon>
    </lineage>
</organism>
<dbReference type="OrthoDB" id="5506143at2"/>